<reference evidence="10 11" key="1">
    <citation type="journal article" date="2023" name="Commun. Biol.">
        <title>Genome analysis of Parmales, the sister group of diatoms, reveals the evolutionary specialization of diatoms from phago-mixotrophs to photoautotrophs.</title>
        <authorList>
            <person name="Ban H."/>
            <person name="Sato S."/>
            <person name="Yoshikawa S."/>
            <person name="Yamada K."/>
            <person name="Nakamura Y."/>
            <person name="Ichinomiya M."/>
            <person name="Sato N."/>
            <person name="Blanc-Mathieu R."/>
            <person name="Endo H."/>
            <person name="Kuwata A."/>
            <person name="Ogata H."/>
        </authorList>
    </citation>
    <scope>NUCLEOTIDE SEQUENCE [LARGE SCALE GENOMIC DNA]</scope>
</reference>
<gene>
    <name evidence="10" type="ORF">TeGR_g3222</name>
</gene>
<dbReference type="Gene3D" id="2.60.120.10">
    <property type="entry name" value="Jelly Rolls"/>
    <property type="match status" value="1"/>
</dbReference>
<evidence type="ECO:0000313" key="10">
    <source>
        <dbReference type="EMBL" id="GMI29304.1"/>
    </source>
</evidence>
<keyword evidence="11" id="KW-1185">Reference proteome</keyword>
<keyword evidence="6 8" id="KW-0472">Membrane</keyword>
<dbReference type="Gene3D" id="1.10.287.70">
    <property type="match status" value="1"/>
</dbReference>
<dbReference type="SUPFAM" id="SSF51206">
    <property type="entry name" value="cAMP-binding domain-like"/>
    <property type="match status" value="1"/>
</dbReference>
<sequence length="484" mass="55183">MLPPPFLPDIALHIYSNLIKGNKLFASCKLSTGIVRSISMLMQEELVVEHDWVIKDNPTNLKWYSIKSGKIEVMEMVRQERIGFVSPSEHVSFGEEFLFVDDRIAEQQYHARAMANCILITLDPGAFRTLEPNYEEEFRAMREFVLGEEEAADAGEDSDEADDIDAIVAASASAHADDKGEIHADATVKHHHNAPAHDNRRKLRVTKSQTAFFKAKLAPPNTMKTFADEMQSLQMQSQSHHQPLKKLIQGLTGQVVFEPNAVFQTVWNMLILFFVSWNCFMVPFRAAFSGQVDFDYLIAVDYLGDFFFLLDSRLRFTSFAFFEGDTTIVDREKIRNNYRQHLVRDAVSIVPIEILCLIPMSPLSKIQAFGFFRSFRLLRARQFSDLGRSFDLVVFKLRGANSRNELKVIKLLALIIISGHFLGCMWFFIAFLEESNGTDSWADCRSPIPTNHLFGCPPARYLDSFEFDTSVGLNTTGVWMPRMD</sequence>
<evidence type="ECO:0000256" key="8">
    <source>
        <dbReference type="SAM" id="Phobius"/>
    </source>
</evidence>
<dbReference type="Pfam" id="PF00520">
    <property type="entry name" value="Ion_trans"/>
    <property type="match status" value="1"/>
</dbReference>
<protein>
    <recommendedName>
        <fullName evidence="9">Cyclic nucleotide-binding domain-containing protein</fullName>
    </recommendedName>
</protein>
<keyword evidence="7" id="KW-0407">Ion channel</keyword>
<feature type="transmembrane region" description="Helical" evidence="8">
    <location>
        <begin position="411"/>
        <end position="432"/>
    </location>
</feature>
<dbReference type="EMBL" id="BRYB01004330">
    <property type="protein sequence ID" value="GMI29304.1"/>
    <property type="molecule type" value="Genomic_DNA"/>
</dbReference>
<dbReference type="SUPFAM" id="SSF81324">
    <property type="entry name" value="Voltage-gated potassium channels"/>
    <property type="match status" value="1"/>
</dbReference>
<evidence type="ECO:0000256" key="6">
    <source>
        <dbReference type="ARBA" id="ARBA00023136"/>
    </source>
</evidence>
<organism evidence="10 11">
    <name type="scientific">Tetraparma gracilis</name>
    <dbReference type="NCBI Taxonomy" id="2962635"/>
    <lineage>
        <taxon>Eukaryota</taxon>
        <taxon>Sar</taxon>
        <taxon>Stramenopiles</taxon>
        <taxon>Ochrophyta</taxon>
        <taxon>Bolidophyceae</taxon>
        <taxon>Parmales</taxon>
        <taxon>Triparmaceae</taxon>
        <taxon>Tetraparma</taxon>
    </lineage>
</organism>
<evidence type="ECO:0000256" key="1">
    <source>
        <dbReference type="ARBA" id="ARBA00004141"/>
    </source>
</evidence>
<evidence type="ECO:0000256" key="3">
    <source>
        <dbReference type="ARBA" id="ARBA00022692"/>
    </source>
</evidence>
<keyword evidence="5" id="KW-0406">Ion transport</keyword>
<evidence type="ECO:0000313" key="11">
    <source>
        <dbReference type="Proteomes" id="UP001165060"/>
    </source>
</evidence>
<keyword evidence="2" id="KW-0813">Transport</keyword>
<evidence type="ECO:0000256" key="2">
    <source>
        <dbReference type="ARBA" id="ARBA00022448"/>
    </source>
</evidence>
<dbReference type="InterPro" id="IPR018490">
    <property type="entry name" value="cNMP-bd_dom_sf"/>
</dbReference>
<evidence type="ECO:0000259" key="9">
    <source>
        <dbReference type="PROSITE" id="PS50042"/>
    </source>
</evidence>
<evidence type="ECO:0000256" key="5">
    <source>
        <dbReference type="ARBA" id="ARBA00023065"/>
    </source>
</evidence>
<dbReference type="InterPro" id="IPR005821">
    <property type="entry name" value="Ion_trans_dom"/>
</dbReference>
<feature type="transmembrane region" description="Helical" evidence="8">
    <location>
        <begin position="266"/>
        <end position="288"/>
    </location>
</feature>
<name>A0ABQ6MNY5_9STRA</name>
<dbReference type="PROSITE" id="PS50042">
    <property type="entry name" value="CNMP_BINDING_3"/>
    <property type="match status" value="1"/>
</dbReference>
<dbReference type="PANTHER" id="PTHR45638">
    <property type="entry name" value="CYCLIC NUCLEOTIDE-GATED CATION CHANNEL SUBUNIT A"/>
    <property type="match status" value="1"/>
</dbReference>
<keyword evidence="7" id="KW-1071">Ligand-gated ion channel</keyword>
<dbReference type="Proteomes" id="UP001165060">
    <property type="component" value="Unassembled WGS sequence"/>
</dbReference>
<feature type="non-terminal residue" evidence="10">
    <location>
        <position position="484"/>
    </location>
</feature>
<evidence type="ECO:0000256" key="7">
    <source>
        <dbReference type="ARBA" id="ARBA00023286"/>
    </source>
</evidence>
<keyword evidence="3 8" id="KW-0812">Transmembrane</keyword>
<keyword evidence="4 8" id="KW-1133">Transmembrane helix</keyword>
<dbReference type="InterPro" id="IPR014710">
    <property type="entry name" value="RmlC-like_jellyroll"/>
</dbReference>
<feature type="domain" description="Cyclic nucleotide-binding" evidence="9">
    <location>
        <begin position="51"/>
        <end position="130"/>
    </location>
</feature>
<comment type="caution">
    <text evidence="10">The sequence shown here is derived from an EMBL/GenBank/DDBJ whole genome shotgun (WGS) entry which is preliminary data.</text>
</comment>
<evidence type="ECO:0000256" key="4">
    <source>
        <dbReference type="ARBA" id="ARBA00022989"/>
    </source>
</evidence>
<dbReference type="InterPro" id="IPR000595">
    <property type="entry name" value="cNMP-bd_dom"/>
</dbReference>
<proteinExistence type="predicted"/>
<dbReference type="InterPro" id="IPR050866">
    <property type="entry name" value="CNG_cation_channel"/>
</dbReference>
<dbReference type="PANTHER" id="PTHR45638:SF11">
    <property type="entry name" value="CYCLIC NUCLEOTIDE-GATED CATION CHANNEL SUBUNIT A"/>
    <property type="match status" value="1"/>
</dbReference>
<accession>A0ABQ6MNY5</accession>
<comment type="subcellular location">
    <subcellularLocation>
        <location evidence="1">Membrane</location>
        <topology evidence="1">Multi-pass membrane protein</topology>
    </subcellularLocation>
</comment>